<gene>
    <name evidence="4" type="ORF">G6F64_003884</name>
</gene>
<dbReference type="GO" id="GO:0015031">
    <property type="term" value="P:protein transport"/>
    <property type="evidence" value="ECO:0007669"/>
    <property type="project" value="UniProtKB-KW"/>
</dbReference>
<dbReference type="EMBL" id="JAANQT010000400">
    <property type="protein sequence ID" value="KAG1311324.1"/>
    <property type="molecule type" value="Genomic_DNA"/>
</dbReference>
<reference evidence="4" key="1">
    <citation type="journal article" date="2020" name="Microb. Genom.">
        <title>Genetic diversity of clinical and environmental Mucorales isolates obtained from an investigation of mucormycosis cases among solid organ transplant recipients.</title>
        <authorList>
            <person name="Nguyen M.H."/>
            <person name="Kaul D."/>
            <person name="Muto C."/>
            <person name="Cheng S.J."/>
            <person name="Richter R.A."/>
            <person name="Bruno V.M."/>
            <person name="Liu G."/>
            <person name="Beyhan S."/>
            <person name="Sundermann A.J."/>
            <person name="Mounaud S."/>
            <person name="Pasculle A.W."/>
            <person name="Nierman W.C."/>
            <person name="Driscoll E."/>
            <person name="Cumbie R."/>
            <person name="Clancy C.J."/>
            <person name="Dupont C.L."/>
        </authorList>
    </citation>
    <scope>NUCLEOTIDE SEQUENCE</scope>
    <source>
        <strain evidence="4">GL11</strain>
    </source>
</reference>
<protein>
    <submittedName>
        <fullName evidence="4">Uncharacterized protein</fullName>
    </submittedName>
</protein>
<evidence type="ECO:0000256" key="3">
    <source>
        <dbReference type="ARBA" id="ARBA00022927"/>
    </source>
</evidence>
<dbReference type="SUPFAM" id="SSF48371">
    <property type="entry name" value="ARM repeat"/>
    <property type="match status" value="1"/>
</dbReference>
<dbReference type="InterPro" id="IPR000225">
    <property type="entry name" value="Armadillo"/>
</dbReference>
<dbReference type="Proteomes" id="UP000716291">
    <property type="component" value="Unassembled WGS sequence"/>
</dbReference>
<dbReference type="Gene3D" id="1.25.10.10">
    <property type="entry name" value="Leucine-rich Repeat Variant"/>
    <property type="match status" value="1"/>
</dbReference>
<dbReference type="PANTHER" id="PTHR23316">
    <property type="entry name" value="IMPORTIN ALPHA"/>
    <property type="match status" value="1"/>
</dbReference>
<evidence type="ECO:0000256" key="2">
    <source>
        <dbReference type="ARBA" id="ARBA00022448"/>
    </source>
</evidence>
<dbReference type="AlphaFoldDB" id="A0A9P6XDJ1"/>
<sequence>MNGCHQKSVSIMTLDEFAPEEDYLSEISRKLSNVSITKRPSHGVIINKCDLPTAKYLLYSTEYSKIEQSAEAIRRYLVQGTEYKKGGYQGKNSLVEDVLNLDILPRLKELLCTESGRNIKCECLWILINISAGDPLQTKTIVDHGLMDLLLDLTKDKSAGLENNTQAAWVLANVAADTVEAREELLKKGFAEMIVNLLNEIYRDLSDLVIHSKATRGYISVSNNIYGTTAETLLWTLSNLSRGGFRTADYYETHILMFDIFSKYALLKVEKFEVDICWGLSRVLLNMHGVEAFYSRTVISVELCKWLADMLSYDSSYLVKTTIRILISLTAGPDVGSFSLIQSPVLINISPLLEPEESSELRKDAYMIIANLVAGNDILVEHVVSHRTVMNNVIAHIKVPGHIYSSSGWQPTTASAQDNLQDEWKVTKEVLWIAFNLTTVGSDETIQRLLEHHPNFPYNLAILLNYLYLSLDICEKTLESITALIQRTNKWIGDQKEGKNPYVTLLIENQTPMALTVIQENQLNGRIRELCLKLGRLLVASDESASQAAAIADSEDMSHAFGLPSIAEIKSKSNKRRVIRGTEDGDVRLIENAVGNLCI</sequence>
<evidence type="ECO:0000256" key="1">
    <source>
        <dbReference type="ARBA" id="ARBA00010394"/>
    </source>
</evidence>
<dbReference type="InterPro" id="IPR011989">
    <property type="entry name" value="ARM-like"/>
</dbReference>
<organism evidence="4 5">
    <name type="scientific">Rhizopus oryzae</name>
    <name type="common">Mucormycosis agent</name>
    <name type="synonym">Rhizopus arrhizus var. delemar</name>
    <dbReference type="NCBI Taxonomy" id="64495"/>
    <lineage>
        <taxon>Eukaryota</taxon>
        <taxon>Fungi</taxon>
        <taxon>Fungi incertae sedis</taxon>
        <taxon>Mucoromycota</taxon>
        <taxon>Mucoromycotina</taxon>
        <taxon>Mucoromycetes</taxon>
        <taxon>Mucorales</taxon>
        <taxon>Mucorineae</taxon>
        <taxon>Rhizopodaceae</taxon>
        <taxon>Rhizopus</taxon>
    </lineage>
</organism>
<dbReference type="InterPro" id="IPR016024">
    <property type="entry name" value="ARM-type_fold"/>
</dbReference>
<dbReference type="SMART" id="SM00185">
    <property type="entry name" value="ARM"/>
    <property type="match status" value="2"/>
</dbReference>
<proteinExistence type="inferred from homology"/>
<keyword evidence="2" id="KW-0813">Transport</keyword>
<comment type="similarity">
    <text evidence="1">Belongs to the importin alpha family.</text>
</comment>
<evidence type="ECO:0000313" key="4">
    <source>
        <dbReference type="EMBL" id="KAG1311324.1"/>
    </source>
</evidence>
<keyword evidence="3" id="KW-0653">Protein transport</keyword>
<evidence type="ECO:0000313" key="5">
    <source>
        <dbReference type="Proteomes" id="UP000716291"/>
    </source>
</evidence>
<keyword evidence="5" id="KW-1185">Reference proteome</keyword>
<comment type="caution">
    <text evidence="4">The sequence shown here is derived from an EMBL/GenBank/DDBJ whole genome shotgun (WGS) entry which is preliminary data.</text>
</comment>
<name>A0A9P6XDJ1_RHIOR</name>
<accession>A0A9P6XDJ1</accession>